<feature type="compositionally biased region" description="Basic residues" evidence="1">
    <location>
        <begin position="107"/>
        <end position="123"/>
    </location>
</feature>
<protein>
    <recommendedName>
        <fullName evidence="2">Transcription factor zinc-finger domain-containing protein</fullName>
    </recommendedName>
</protein>
<feature type="compositionally biased region" description="Pro residues" evidence="1">
    <location>
        <begin position="66"/>
        <end position="76"/>
    </location>
</feature>
<evidence type="ECO:0000313" key="4">
    <source>
        <dbReference type="Proteomes" id="UP000253958"/>
    </source>
</evidence>
<dbReference type="Pfam" id="PF13453">
    <property type="entry name" value="Zn_ribbon_TFIIB"/>
    <property type="match status" value="1"/>
</dbReference>
<dbReference type="RefSeq" id="WP_013289350.1">
    <property type="nucleotide sequence ID" value="NZ_CBDRIO010000021.1"/>
</dbReference>
<dbReference type="AlphaFoldDB" id="A0A6N3JZF7"/>
<sequence>MQMTCPKCRGEMRQYERSGVVIDQCGECRGIFLDRGELEKLFDAEANWNRQHGGAPQQPAPSGAGYPPPPPPPPAAAPHQPGYGAVPPPPPPPPGHGYAQPAYGHGQQHHGYHGHYRRKKKHGFLGELFD</sequence>
<feature type="compositionally biased region" description="Low complexity" evidence="1">
    <location>
        <begin position="96"/>
        <end position="106"/>
    </location>
</feature>
<dbReference type="InterPro" id="IPR027392">
    <property type="entry name" value="TF_Znf"/>
</dbReference>
<proteinExistence type="predicted"/>
<evidence type="ECO:0000259" key="2">
    <source>
        <dbReference type="Pfam" id="PF13453"/>
    </source>
</evidence>
<gene>
    <name evidence="3" type="ORF">DVH21_07790</name>
</gene>
<accession>A0A6N3JZF7</accession>
<feature type="compositionally biased region" description="Pro residues" evidence="1">
    <location>
        <begin position="86"/>
        <end position="95"/>
    </location>
</feature>
<reference evidence="3 4" key="2">
    <citation type="submission" date="2018-08" db="EMBL/GenBank/DDBJ databases">
        <title>Streptomyces kandeliansis sp. nov., an endophytic bacterium isolated from mangrove plant.</title>
        <authorList>
            <person name="Wang R."/>
        </authorList>
    </citation>
    <scope>NUCLEOTIDE SEQUENCE [LARGE SCALE GENOMIC DNA]</scope>
    <source>
        <strain evidence="4">H14(2018)</strain>
    </source>
</reference>
<reference evidence="3 4" key="1">
    <citation type="submission" date="2018-07" db="EMBL/GenBank/DDBJ databases">
        <authorList>
            <person name="Ye Y."/>
        </authorList>
    </citation>
    <scope>NUCLEOTIDE SEQUENCE [LARGE SCALE GENOMIC DNA]</scope>
    <source>
        <strain evidence="4">H14(2018)</strain>
    </source>
</reference>
<dbReference type="EMBL" id="CP031263">
    <property type="protein sequence ID" value="AXH89844.1"/>
    <property type="molecule type" value="Genomic_DNA"/>
</dbReference>
<name>A0A6N3JZF7_9ACTN</name>
<organism evidence="3 4">
    <name type="scientific">Micromonospora aurantiaca</name>
    <name type="common">nom. illeg.</name>
    <dbReference type="NCBI Taxonomy" id="47850"/>
    <lineage>
        <taxon>Bacteria</taxon>
        <taxon>Bacillati</taxon>
        <taxon>Actinomycetota</taxon>
        <taxon>Actinomycetes</taxon>
        <taxon>Micromonosporales</taxon>
        <taxon>Micromonosporaceae</taxon>
        <taxon>Micromonospora</taxon>
    </lineage>
</organism>
<evidence type="ECO:0000256" key="1">
    <source>
        <dbReference type="SAM" id="MobiDB-lite"/>
    </source>
</evidence>
<feature type="region of interest" description="Disordered" evidence="1">
    <location>
        <begin position="47"/>
        <end position="130"/>
    </location>
</feature>
<evidence type="ECO:0000313" key="3">
    <source>
        <dbReference type="EMBL" id="AXH89844.1"/>
    </source>
</evidence>
<dbReference type="OMA" id="GVQIEQC"/>
<feature type="compositionally biased region" description="Low complexity" evidence="1">
    <location>
        <begin position="51"/>
        <end position="65"/>
    </location>
</feature>
<feature type="domain" description="Transcription factor zinc-finger" evidence="2">
    <location>
        <begin position="4"/>
        <end position="43"/>
    </location>
</feature>
<dbReference type="Proteomes" id="UP000253958">
    <property type="component" value="Chromosome"/>
</dbReference>